<reference evidence="2" key="1">
    <citation type="journal article" date="2016" name="Int. J. Mol. Sci.">
        <title>Comparative genomics of the extreme acidophile Acidithiobacillus thiooxidans reveals intraspecific divergence and niche adaptation.</title>
        <authorList>
            <person name="Zhang X."/>
            <person name="Feng X."/>
            <person name="Tao J."/>
            <person name="Ma L."/>
            <person name="Xiao Y."/>
            <person name="Liang Y."/>
            <person name="Liu X."/>
            <person name="Yin H."/>
        </authorList>
    </citation>
    <scope>NUCLEOTIDE SEQUENCE [LARGE SCALE GENOMIC DNA]</scope>
    <source>
        <strain evidence="2">DXS-W</strain>
    </source>
</reference>
<evidence type="ECO:0000313" key="2">
    <source>
        <dbReference type="EMBL" id="OCX72612.1"/>
    </source>
</evidence>
<dbReference type="Proteomes" id="UP000095008">
    <property type="component" value="Unassembled WGS sequence"/>
</dbReference>
<accession>A0A1C2I9E4</accession>
<feature type="domain" description="DUF4232" evidence="1">
    <location>
        <begin position="25"/>
        <end position="165"/>
    </location>
</feature>
<dbReference type="RefSeq" id="WP_065974065.1">
    <property type="nucleotide sequence ID" value="NZ_LWRY01000106.1"/>
</dbReference>
<dbReference type="EMBL" id="LWRY01000106">
    <property type="protein sequence ID" value="OCX72612.1"/>
    <property type="molecule type" value="Genomic_DNA"/>
</dbReference>
<comment type="caution">
    <text evidence="2">The sequence shown here is derived from an EMBL/GenBank/DDBJ whole genome shotgun (WGS) entry which is preliminary data.</text>
</comment>
<evidence type="ECO:0000259" key="1">
    <source>
        <dbReference type="Pfam" id="PF14016"/>
    </source>
</evidence>
<gene>
    <name evidence="2" type="ORF">A6M23_09555</name>
</gene>
<dbReference type="AlphaFoldDB" id="A0A1C2I9E4"/>
<sequence>MLTPVLLALGACAAIPSGPTPPPQCVPDQLRAHAERAEAGMGHITRRIIVQNISHHRCVLSAGIPRLQLLTVQGVALQTRQQPFPYPGAAAISTQNIVLRSAETATFWMHYATQTGYGYASCPWASAIALRLPGLTTPLHLVMRLRPYGGLLPHPTCGEIGVTPLQSHRTNLPSARE</sequence>
<organism evidence="2 3">
    <name type="scientific">Acidithiobacillus thiooxidans</name>
    <name type="common">Thiobacillus thiooxidans</name>
    <dbReference type="NCBI Taxonomy" id="930"/>
    <lineage>
        <taxon>Bacteria</taxon>
        <taxon>Pseudomonadati</taxon>
        <taxon>Pseudomonadota</taxon>
        <taxon>Acidithiobacillia</taxon>
        <taxon>Acidithiobacillales</taxon>
        <taxon>Acidithiobacillaceae</taxon>
        <taxon>Acidithiobacillus</taxon>
    </lineage>
</organism>
<protein>
    <recommendedName>
        <fullName evidence="1">DUF4232 domain-containing protein</fullName>
    </recommendedName>
</protein>
<dbReference type="Pfam" id="PF14016">
    <property type="entry name" value="DUF4232"/>
    <property type="match status" value="1"/>
</dbReference>
<proteinExistence type="predicted"/>
<dbReference type="OrthoDB" id="3480105at2"/>
<keyword evidence="3" id="KW-1185">Reference proteome</keyword>
<name>A0A1C2I9E4_ACITH</name>
<dbReference type="InterPro" id="IPR025326">
    <property type="entry name" value="DUF4232"/>
</dbReference>
<evidence type="ECO:0000313" key="3">
    <source>
        <dbReference type="Proteomes" id="UP000095008"/>
    </source>
</evidence>